<feature type="transmembrane region" description="Helical" evidence="2">
    <location>
        <begin position="198"/>
        <end position="216"/>
    </location>
</feature>
<feature type="transmembrane region" description="Helical" evidence="2">
    <location>
        <begin position="116"/>
        <end position="133"/>
    </location>
</feature>
<dbReference type="Pfam" id="PF20153">
    <property type="entry name" value="DUF6535"/>
    <property type="match status" value="1"/>
</dbReference>
<sequence length="882" mass="98692">MDPWQESNLSKNQPIRKFEKVAHNVSYSQISDGSSTETQVNVSIVLLWNLLLMDESAHSLSMSITPPRTPGQVVTVNDEPILCKVVGHPTGWAAMAKAIREVDVAKVESHKDDLDNLLLFAGLFSAVITPFIIESYKTLRTDLDPKSSFELLQQIAGQTDSYTIITASGASMFINSTDPAPGSQPFKPTHDDVQVNRLWFASLILTLMTASFAIFVKQWLREWIYTDYTSAKARLRIRHFRRPGIEKYRVFEIAAVLPLLLQIALGLFFIGLCYFTSPIHPDLVRISIKMVAVWTLIIGITIILSFIFPQCPYKLVILNSLFRWLRVSARGLRKHAKHPPDFHEETGVVDREDNDLDILVKVDSIQADDQLLTTAIKDCVKQINPPPYQIIDFLLASIAHRARIEEDELRTSPFDLTAVSIPESVWGMVAQLSLEALGDRRPNQNVQRQGNQEECRIISPCFLFVSALHFPVQRPSPNSSDERQYSALKKHIETEPLEIGRAFGNIPHNSPGTGKRVLEVRTFKDILLGSLLSVILEEIEPSRAVYFMAGLLDTRQHIWRKEPDMFSEKFETIETQGTFQSGGGASTSEYPQTQRVSASGSNRRLSSPNSKSEGSLLSAMLAPVLKAYLQDLHHHRRGIPEDDVPVFFKAFKIILYQANIPDGAENTEDGGRVDSNEGNRAQDVAVKEILDLYIGLGAEQDHWLENQRNPMTLLLDFLLGQSIQVGVPDGETMTLGCAILSWFKNLQGDWSHGFCEMAFHAVSGLHRRGSIGASLFDALHEAIKSDQAQSRELRRRAVARTLGPPLAKNPRKAVAKGCLTAIDTCKRLVSESLHTQETDTSHYDSRISPSFCDDPLIKTLRDMSNAENGTWRVKRPALDSSP</sequence>
<evidence type="ECO:0000256" key="1">
    <source>
        <dbReference type="SAM" id="MobiDB-lite"/>
    </source>
</evidence>
<keyword evidence="2" id="KW-1133">Transmembrane helix</keyword>
<reference evidence="4 5" key="1">
    <citation type="submission" date="2018-02" db="EMBL/GenBank/DDBJ databases">
        <title>Genome sequence of the basidiomycete white-rot fungus Phlebia centrifuga.</title>
        <authorList>
            <person name="Granchi Z."/>
            <person name="Peng M."/>
            <person name="de Vries R.P."/>
            <person name="Hilden K."/>
            <person name="Makela M.R."/>
            <person name="Grigoriev I."/>
            <person name="Riley R."/>
        </authorList>
    </citation>
    <scope>NUCLEOTIDE SEQUENCE [LARGE SCALE GENOMIC DNA]</scope>
    <source>
        <strain evidence="4 5">FBCC195</strain>
    </source>
</reference>
<keyword evidence="5" id="KW-1185">Reference proteome</keyword>
<evidence type="ECO:0000256" key="2">
    <source>
        <dbReference type="SAM" id="Phobius"/>
    </source>
</evidence>
<feature type="region of interest" description="Disordered" evidence="1">
    <location>
        <begin position="577"/>
        <end position="613"/>
    </location>
</feature>
<evidence type="ECO:0000313" key="4">
    <source>
        <dbReference type="EMBL" id="PSR99304.1"/>
    </source>
</evidence>
<comment type="caution">
    <text evidence="4">The sequence shown here is derived from an EMBL/GenBank/DDBJ whole genome shotgun (WGS) entry which is preliminary data.</text>
</comment>
<keyword evidence="2" id="KW-0812">Transmembrane</keyword>
<feature type="domain" description="DUF6535" evidence="3">
    <location>
        <begin position="92"/>
        <end position="276"/>
    </location>
</feature>
<feature type="transmembrane region" description="Helical" evidence="2">
    <location>
        <begin position="250"/>
        <end position="277"/>
    </location>
</feature>
<feature type="transmembrane region" description="Helical" evidence="2">
    <location>
        <begin position="283"/>
        <end position="308"/>
    </location>
</feature>
<evidence type="ECO:0000313" key="5">
    <source>
        <dbReference type="Proteomes" id="UP000186601"/>
    </source>
</evidence>
<dbReference type="OrthoDB" id="3185525at2759"/>
<evidence type="ECO:0000259" key="3">
    <source>
        <dbReference type="Pfam" id="PF20153"/>
    </source>
</evidence>
<gene>
    <name evidence="4" type="ORF">PHLCEN_2v4163</name>
</gene>
<dbReference type="EMBL" id="MLYV02000421">
    <property type="protein sequence ID" value="PSR99304.1"/>
    <property type="molecule type" value="Genomic_DNA"/>
</dbReference>
<proteinExistence type="predicted"/>
<organism evidence="4 5">
    <name type="scientific">Hermanssonia centrifuga</name>
    <dbReference type="NCBI Taxonomy" id="98765"/>
    <lineage>
        <taxon>Eukaryota</taxon>
        <taxon>Fungi</taxon>
        <taxon>Dikarya</taxon>
        <taxon>Basidiomycota</taxon>
        <taxon>Agaricomycotina</taxon>
        <taxon>Agaricomycetes</taxon>
        <taxon>Polyporales</taxon>
        <taxon>Meruliaceae</taxon>
        <taxon>Hermanssonia</taxon>
    </lineage>
</organism>
<accession>A0A2R6PZ33</accession>
<dbReference type="AlphaFoldDB" id="A0A2R6PZ33"/>
<keyword evidence="2" id="KW-0472">Membrane</keyword>
<protein>
    <recommendedName>
        <fullName evidence="3">DUF6535 domain-containing protein</fullName>
    </recommendedName>
</protein>
<name>A0A2R6PZ33_9APHY</name>
<feature type="compositionally biased region" description="Polar residues" evidence="1">
    <location>
        <begin position="586"/>
        <end position="613"/>
    </location>
</feature>
<dbReference type="InterPro" id="IPR045338">
    <property type="entry name" value="DUF6535"/>
</dbReference>
<dbReference type="Proteomes" id="UP000186601">
    <property type="component" value="Unassembled WGS sequence"/>
</dbReference>